<comment type="caution">
    <text evidence="8">The sequence shown here is derived from an EMBL/GenBank/DDBJ whole genome shotgun (WGS) entry which is preliminary data.</text>
</comment>
<dbReference type="Pfam" id="PF14322">
    <property type="entry name" value="SusD-like_3"/>
    <property type="match status" value="1"/>
</dbReference>
<feature type="domain" description="SusD-like N-terminal" evidence="7">
    <location>
        <begin position="106"/>
        <end position="228"/>
    </location>
</feature>
<keyword evidence="4" id="KW-0472">Membrane</keyword>
<accession>A0ABT1T8R1</accession>
<reference evidence="8 9" key="1">
    <citation type="submission" date="2022-07" db="EMBL/GenBank/DDBJ databases">
        <title>Mucilaginibacter sp. JC4.</title>
        <authorList>
            <person name="Le V."/>
            <person name="Ko S.-R."/>
            <person name="Ahn C.-Y."/>
            <person name="Oh H.-M."/>
        </authorList>
    </citation>
    <scope>NUCLEOTIDE SEQUENCE [LARGE SCALE GENOMIC DNA]</scope>
    <source>
        <strain evidence="8 9">JC4</strain>
    </source>
</reference>
<proteinExistence type="inferred from homology"/>
<evidence type="ECO:0000313" key="9">
    <source>
        <dbReference type="Proteomes" id="UP001204376"/>
    </source>
</evidence>
<dbReference type="InterPro" id="IPR033985">
    <property type="entry name" value="SusD-like_N"/>
</dbReference>
<dbReference type="InterPro" id="IPR011990">
    <property type="entry name" value="TPR-like_helical_dom_sf"/>
</dbReference>
<evidence type="ECO:0000256" key="5">
    <source>
        <dbReference type="ARBA" id="ARBA00023237"/>
    </source>
</evidence>
<name>A0ABT1T8R1_9SPHI</name>
<protein>
    <submittedName>
        <fullName evidence="8">RagB/SusD family nutrient uptake outer membrane protein</fullName>
    </submittedName>
</protein>
<dbReference type="InterPro" id="IPR012944">
    <property type="entry name" value="SusD_RagB_dom"/>
</dbReference>
<evidence type="ECO:0000256" key="4">
    <source>
        <dbReference type="ARBA" id="ARBA00023136"/>
    </source>
</evidence>
<dbReference type="EMBL" id="JANHOH010000009">
    <property type="protein sequence ID" value="MCQ6960770.1"/>
    <property type="molecule type" value="Genomic_DNA"/>
</dbReference>
<keyword evidence="5" id="KW-0998">Cell outer membrane</keyword>
<keyword evidence="9" id="KW-1185">Reference proteome</keyword>
<comment type="similarity">
    <text evidence="2">Belongs to the SusD family.</text>
</comment>
<gene>
    <name evidence="8" type="ORF">NPE20_22510</name>
</gene>
<evidence type="ECO:0000259" key="6">
    <source>
        <dbReference type="Pfam" id="PF07980"/>
    </source>
</evidence>
<evidence type="ECO:0000256" key="2">
    <source>
        <dbReference type="ARBA" id="ARBA00006275"/>
    </source>
</evidence>
<feature type="domain" description="RagB/SusD" evidence="6">
    <location>
        <begin position="304"/>
        <end position="579"/>
    </location>
</feature>
<dbReference type="SUPFAM" id="SSF48452">
    <property type="entry name" value="TPR-like"/>
    <property type="match status" value="1"/>
</dbReference>
<evidence type="ECO:0000256" key="3">
    <source>
        <dbReference type="ARBA" id="ARBA00022729"/>
    </source>
</evidence>
<dbReference type="Proteomes" id="UP001204376">
    <property type="component" value="Unassembled WGS sequence"/>
</dbReference>
<evidence type="ECO:0000313" key="8">
    <source>
        <dbReference type="EMBL" id="MCQ6960770.1"/>
    </source>
</evidence>
<dbReference type="Gene3D" id="1.25.40.390">
    <property type="match status" value="1"/>
</dbReference>
<dbReference type="Pfam" id="PF07980">
    <property type="entry name" value="SusD_RagB"/>
    <property type="match status" value="1"/>
</dbReference>
<dbReference type="RefSeq" id="WP_256540952.1">
    <property type="nucleotide sequence ID" value="NZ_JANHOH010000009.1"/>
</dbReference>
<organism evidence="8 9">
    <name type="scientific">Mucilaginibacter aquariorum</name>
    <dbReference type="NCBI Taxonomy" id="2967225"/>
    <lineage>
        <taxon>Bacteria</taxon>
        <taxon>Pseudomonadati</taxon>
        <taxon>Bacteroidota</taxon>
        <taxon>Sphingobacteriia</taxon>
        <taxon>Sphingobacteriales</taxon>
        <taxon>Sphingobacteriaceae</taxon>
        <taxon>Mucilaginibacter</taxon>
    </lineage>
</organism>
<evidence type="ECO:0000259" key="7">
    <source>
        <dbReference type="Pfam" id="PF14322"/>
    </source>
</evidence>
<comment type="subcellular location">
    <subcellularLocation>
        <location evidence="1">Cell outer membrane</location>
    </subcellularLocation>
</comment>
<keyword evidence="3" id="KW-0732">Signal</keyword>
<evidence type="ECO:0000256" key="1">
    <source>
        <dbReference type="ARBA" id="ARBA00004442"/>
    </source>
</evidence>
<sequence>MKLKYLNPNQIVNSTSGVNDIKAIRGITVICILLTAALWSSCKKDLNLISKDSITDATFWKTGADFKLAANNLYNGLDRFGEEDTESDIAFNVPNSVSNGQLVPAETSDTWNSSYGYIRSANNIMEKGAGNADAEIKKYVAEAKFFRAWYYWKLLRIYGGVPLITKVLKTDDPELFAPRSSRTETADLILKDLDEAKNDLPVQSDVSSPDIGRITKGAALALASRVALFEGTWQKSRGGANAAKYLDIATTSSQAVITSGVYSLYTGSGAQSYRYLFLEAGDDAKETILDRRYARNILGHDAPYMYDQDGYNPTRKMVDMYLDKNGLPITSAGTVFHGYSTFTSEFQDRDPRMTQTMIIPGTLTNRVFFPVTKVANWPDAPQRNFNTGYILYKYMSEDPIANNSGREGDNSLFDYDRHLIRYAEVLLNYAEAVYEKNGSISDNDLNLSINKLRDRVGMPHLTAAFVAANNLNMQTEIRRERTVELALEGFRYDDLRRWKTAETELPQDVKGIKITGTDWANRKPYNDPSYAGKVDASGFLIAERSRKFDPAKDYLQPLPTKEVAFYQANGHTLEQNPGW</sequence>